<feature type="non-terminal residue" evidence="5">
    <location>
        <position position="71"/>
    </location>
</feature>
<dbReference type="PANTHER" id="PTHR23055">
    <property type="entry name" value="CALCIUM BINDING PROTEINS"/>
    <property type="match status" value="1"/>
</dbReference>
<dbReference type="AlphaFoldDB" id="A0ABD0Q8I3"/>
<dbReference type="InterPro" id="IPR011992">
    <property type="entry name" value="EF-hand-dom_pair"/>
</dbReference>
<accession>A0ABD0Q8I3</accession>
<feature type="non-terminal residue" evidence="5">
    <location>
        <position position="1"/>
    </location>
</feature>
<name>A0ABD0Q8I3_CIRMR</name>
<dbReference type="PROSITE" id="PS50222">
    <property type="entry name" value="EF_HAND_2"/>
    <property type="match status" value="1"/>
</dbReference>
<evidence type="ECO:0000313" key="5">
    <source>
        <dbReference type="EMBL" id="KAL0182441.1"/>
    </source>
</evidence>
<dbReference type="GO" id="GO:0046872">
    <property type="term" value="F:metal ion binding"/>
    <property type="evidence" value="ECO:0007669"/>
    <property type="project" value="UniProtKB-KW"/>
</dbReference>
<keyword evidence="3" id="KW-0106">Calcium</keyword>
<dbReference type="PROSITE" id="PS00018">
    <property type="entry name" value="EF_HAND_1"/>
    <property type="match status" value="1"/>
</dbReference>
<dbReference type="InterPro" id="IPR028846">
    <property type="entry name" value="Recoverin"/>
</dbReference>
<dbReference type="Pfam" id="PF13499">
    <property type="entry name" value="EF-hand_7"/>
    <property type="match status" value="1"/>
</dbReference>
<dbReference type="PRINTS" id="PR00450">
    <property type="entry name" value="RECOVERIN"/>
</dbReference>
<keyword evidence="6" id="KW-1185">Reference proteome</keyword>
<keyword evidence="2" id="KW-0677">Repeat</keyword>
<comment type="caution">
    <text evidence="5">The sequence shown here is derived from an EMBL/GenBank/DDBJ whole genome shotgun (WGS) entry which is preliminary data.</text>
</comment>
<dbReference type="SMART" id="SM00054">
    <property type="entry name" value="EFh"/>
    <property type="match status" value="1"/>
</dbReference>
<evidence type="ECO:0000259" key="4">
    <source>
        <dbReference type="PROSITE" id="PS50222"/>
    </source>
</evidence>
<evidence type="ECO:0000256" key="3">
    <source>
        <dbReference type="ARBA" id="ARBA00022837"/>
    </source>
</evidence>
<reference evidence="5 6" key="1">
    <citation type="submission" date="2024-05" db="EMBL/GenBank/DDBJ databases">
        <title>Genome sequencing and assembly of Indian major carp, Cirrhinus mrigala (Hamilton, 1822).</title>
        <authorList>
            <person name="Mohindra V."/>
            <person name="Chowdhury L.M."/>
            <person name="Lal K."/>
            <person name="Jena J.K."/>
        </authorList>
    </citation>
    <scope>NUCLEOTIDE SEQUENCE [LARGE SCALE GENOMIC DNA]</scope>
    <source>
        <strain evidence="5">CM1030</strain>
        <tissue evidence="5">Blood</tissue>
    </source>
</reference>
<evidence type="ECO:0000256" key="2">
    <source>
        <dbReference type="ARBA" id="ARBA00022737"/>
    </source>
</evidence>
<dbReference type="Gene3D" id="1.10.238.10">
    <property type="entry name" value="EF-hand"/>
    <property type="match status" value="1"/>
</dbReference>
<feature type="domain" description="EF-hand" evidence="4">
    <location>
        <begin position="13"/>
        <end position="48"/>
    </location>
</feature>
<evidence type="ECO:0000313" key="6">
    <source>
        <dbReference type="Proteomes" id="UP001529510"/>
    </source>
</evidence>
<dbReference type="EMBL" id="JAMKFB020000010">
    <property type="protein sequence ID" value="KAL0182441.1"/>
    <property type="molecule type" value="Genomic_DNA"/>
</dbReference>
<sequence>DFVMGLSTLLRGTVREKLEWTFHLYDINKDGFINKEEMTEIVRAIYDMMGKYTYPALKGDVPKQHVDAFFQ</sequence>
<organism evidence="5 6">
    <name type="scientific">Cirrhinus mrigala</name>
    <name type="common">Mrigala</name>
    <dbReference type="NCBI Taxonomy" id="683832"/>
    <lineage>
        <taxon>Eukaryota</taxon>
        <taxon>Metazoa</taxon>
        <taxon>Chordata</taxon>
        <taxon>Craniata</taxon>
        <taxon>Vertebrata</taxon>
        <taxon>Euteleostomi</taxon>
        <taxon>Actinopterygii</taxon>
        <taxon>Neopterygii</taxon>
        <taxon>Teleostei</taxon>
        <taxon>Ostariophysi</taxon>
        <taxon>Cypriniformes</taxon>
        <taxon>Cyprinidae</taxon>
        <taxon>Labeoninae</taxon>
        <taxon>Labeonini</taxon>
        <taxon>Cirrhinus</taxon>
    </lineage>
</organism>
<evidence type="ECO:0000256" key="1">
    <source>
        <dbReference type="ARBA" id="ARBA00022723"/>
    </source>
</evidence>
<gene>
    <name evidence="5" type="ORF">M9458_021816</name>
</gene>
<dbReference type="InterPro" id="IPR018247">
    <property type="entry name" value="EF_Hand_1_Ca_BS"/>
</dbReference>
<dbReference type="PANTHER" id="PTHR23055:SF89">
    <property type="entry name" value="KV CHANNEL INTERACTING PROTEIN 1 B ISOFORM X1"/>
    <property type="match status" value="1"/>
</dbReference>
<dbReference type="InterPro" id="IPR002048">
    <property type="entry name" value="EF_hand_dom"/>
</dbReference>
<dbReference type="SUPFAM" id="SSF47473">
    <property type="entry name" value="EF-hand"/>
    <property type="match status" value="1"/>
</dbReference>
<dbReference type="Proteomes" id="UP001529510">
    <property type="component" value="Unassembled WGS sequence"/>
</dbReference>
<proteinExistence type="predicted"/>
<protein>
    <recommendedName>
        <fullName evidence="4">EF-hand domain-containing protein</fullName>
    </recommendedName>
</protein>
<keyword evidence="1" id="KW-0479">Metal-binding</keyword>